<proteinExistence type="predicted"/>
<dbReference type="GeneID" id="20675611"/>
<evidence type="ECO:0000313" key="3">
    <source>
        <dbReference type="Proteomes" id="UP000030671"/>
    </source>
</evidence>
<accession>W4K8K2</accession>
<dbReference type="InterPro" id="IPR000210">
    <property type="entry name" value="BTB/POZ_dom"/>
</dbReference>
<gene>
    <name evidence="2" type="ORF">HETIRDRAFT_445032</name>
</gene>
<dbReference type="InterPro" id="IPR011333">
    <property type="entry name" value="SKP1/BTB/POZ_sf"/>
</dbReference>
<feature type="domain" description="BTB" evidence="1">
    <location>
        <begin position="31"/>
        <end position="97"/>
    </location>
</feature>
<evidence type="ECO:0000259" key="1">
    <source>
        <dbReference type="PROSITE" id="PS50097"/>
    </source>
</evidence>
<evidence type="ECO:0000313" key="2">
    <source>
        <dbReference type="EMBL" id="ETW82162.1"/>
    </source>
</evidence>
<organism evidence="2 3">
    <name type="scientific">Heterobasidion irregulare (strain TC 32-1)</name>
    <dbReference type="NCBI Taxonomy" id="747525"/>
    <lineage>
        <taxon>Eukaryota</taxon>
        <taxon>Fungi</taxon>
        <taxon>Dikarya</taxon>
        <taxon>Basidiomycota</taxon>
        <taxon>Agaricomycotina</taxon>
        <taxon>Agaricomycetes</taxon>
        <taxon>Russulales</taxon>
        <taxon>Bondarzewiaceae</taxon>
        <taxon>Heterobasidion</taxon>
        <taxon>Heterobasidion annosum species complex</taxon>
    </lineage>
</organism>
<dbReference type="PROSITE" id="PS50097">
    <property type="entry name" value="BTB"/>
    <property type="match status" value="1"/>
</dbReference>
<keyword evidence="3" id="KW-1185">Reference proteome</keyword>
<dbReference type="RefSeq" id="XP_009546717.1">
    <property type="nucleotide sequence ID" value="XM_009548422.1"/>
</dbReference>
<dbReference type="Gene3D" id="3.30.710.10">
    <property type="entry name" value="Potassium Channel Kv1.1, Chain A"/>
    <property type="match status" value="1"/>
</dbReference>
<dbReference type="Proteomes" id="UP000030671">
    <property type="component" value="Unassembled WGS sequence"/>
</dbReference>
<dbReference type="EMBL" id="KI925458">
    <property type="protein sequence ID" value="ETW82162.1"/>
    <property type="molecule type" value="Genomic_DNA"/>
</dbReference>
<protein>
    <recommendedName>
        <fullName evidence="1">BTB domain-containing protein</fullName>
    </recommendedName>
</protein>
<dbReference type="HOGENOM" id="CLU_825273_0_0_1"/>
<dbReference type="AlphaFoldDB" id="W4K8K2"/>
<dbReference type="OrthoDB" id="3199068at2759"/>
<sequence>MGEPIAESSPSVSVNTGEFTPPIRDELFYFETVVFLVENTTFRVPRFGIEAAEGEFAKMFSMSQEEETTAGASEDEPIILPAEVTAHDLRSFLKFSYPQLPGVSTSLTLDEWMSVLKLSNLWNFTKMRKKAIDATEGHILNAHPVDVILLARKYHISQWLLDGYAKLASRPEPITPEEREHLGLVSFFRLVEMRDRSWKYACDCGMSGGTVYARDQRGSFGFKNAIRSAFEDELMEDGAYVSSVEATIDRNVEQTERKFTKKKGKEFCYCLRCTMQSVSTDIGTRKLGKGPYVTAARLYVVSPHVWRLAPGIPSFNTTFLKYVWKVTFFTLFICFV</sequence>
<dbReference type="InParanoid" id="W4K8K2"/>
<dbReference type="STRING" id="747525.W4K8K2"/>
<name>W4K8K2_HETIT</name>
<dbReference type="eggNOG" id="ENOG502SQWF">
    <property type="taxonomic scope" value="Eukaryota"/>
</dbReference>
<reference evidence="2 3" key="1">
    <citation type="journal article" date="2012" name="New Phytol.">
        <title>Insight into trade-off between wood decay and parasitism from the genome of a fungal forest pathogen.</title>
        <authorList>
            <person name="Olson A."/>
            <person name="Aerts A."/>
            <person name="Asiegbu F."/>
            <person name="Belbahri L."/>
            <person name="Bouzid O."/>
            <person name="Broberg A."/>
            <person name="Canback B."/>
            <person name="Coutinho P.M."/>
            <person name="Cullen D."/>
            <person name="Dalman K."/>
            <person name="Deflorio G."/>
            <person name="van Diepen L.T."/>
            <person name="Dunand C."/>
            <person name="Duplessis S."/>
            <person name="Durling M."/>
            <person name="Gonthier P."/>
            <person name="Grimwood J."/>
            <person name="Fossdal C.G."/>
            <person name="Hansson D."/>
            <person name="Henrissat B."/>
            <person name="Hietala A."/>
            <person name="Himmelstrand K."/>
            <person name="Hoffmeister D."/>
            <person name="Hogberg N."/>
            <person name="James T.Y."/>
            <person name="Karlsson M."/>
            <person name="Kohler A."/>
            <person name="Kues U."/>
            <person name="Lee Y.H."/>
            <person name="Lin Y.C."/>
            <person name="Lind M."/>
            <person name="Lindquist E."/>
            <person name="Lombard V."/>
            <person name="Lucas S."/>
            <person name="Lunden K."/>
            <person name="Morin E."/>
            <person name="Murat C."/>
            <person name="Park J."/>
            <person name="Raffaello T."/>
            <person name="Rouze P."/>
            <person name="Salamov A."/>
            <person name="Schmutz J."/>
            <person name="Solheim H."/>
            <person name="Stahlberg J."/>
            <person name="Velez H."/>
            <person name="de Vries R.P."/>
            <person name="Wiebenga A."/>
            <person name="Woodward S."/>
            <person name="Yakovlev I."/>
            <person name="Garbelotto M."/>
            <person name="Martin F."/>
            <person name="Grigoriev I.V."/>
            <person name="Stenlid J."/>
        </authorList>
    </citation>
    <scope>NUCLEOTIDE SEQUENCE [LARGE SCALE GENOMIC DNA]</scope>
    <source>
        <strain evidence="2 3">TC 32-1</strain>
    </source>
</reference>
<dbReference type="KEGG" id="hir:HETIRDRAFT_445032"/>